<feature type="signal peptide" evidence="2">
    <location>
        <begin position="1"/>
        <end position="22"/>
    </location>
</feature>
<dbReference type="InterPro" id="IPR010854">
    <property type="entry name" value="YdgH/BhsA/McbA-like_dom"/>
</dbReference>
<dbReference type="PANTHER" id="PTHR34156:SF5">
    <property type="entry name" value="OUTER MEMBRANE PROTEIN"/>
    <property type="match status" value="1"/>
</dbReference>
<evidence type="ECO:0000313" key="4">
    <source>
        <dbReference type="EMBL" id="KOC91276.1"/>
    </source>
</evidence>
<dbReference type="InterPro" id="IPR047775">
    <property type="entry name" value="Stress_YhcN-like"/>
</dbReference>
<dbReference type="InterPro" id="IPR025543">
    <property type="entry name" value="Dodecin-like"/>
</dbReference>
<keyword evidence="7" id="KW-1185">Reference proteome</keyword>
<protein>
    <submittedName>
        <fullName evidence="4">Membrane protein</fullName>
    </submittedName>
</protein>
<dbReference type="PANTHER" id="PTHR34156">
    <property type="entry name" value="OUTER MEMBRANE PROTEIN-RELATED-RELATED"/>
    <property type="match status" value="1"/>
</dbReference>
<evidence type="ECO:0000313" key="6">
    <source>
        <dbReference type="Proteomes" id="UP000036851"/>
    </source>
</evidence>
<evidence type="ECO:0000313" key="5">
    <source>
        <dbReference type="EMBL" id="KOC94583.1"/>
    </source>
</evidence>
<dbReference type="InterPro" id="IPR051096">
    <property type="entry name" value="BhsA/McbA_stress_biofilm_assoc"/>
</dbReference>
<dbReference type="STRING" id="1560201.NG42_05365"/>
<keyword evidence="1 2" id="KW-0732">Signal</keyword>
<dbReference type="Proteomes" id="UP000036851">
    <property type="component" value="Unassembled WGS sequence"/>
</dbReference>
<comment type="caution">
    <text evidence="4">The sequence shown here is derived from an EMBL/GenBank/DDBJ whole genome shotgun (WGS) entry which is preliminary data.</text>
</comment>
<dbReference type="EMBL" id="JRXF01000004">
    <property type="protein sequence ID" value="KOC94583.1"/>
    <property type="molecule type" value="Genomic_DNA"/>
</dbReference>
<evidence type="ECO:0000313" key="7">
    <source>
        <dbReference type="Proteomes" id="UP000037088"/>
    </source>
</evidence>
<name>A0A0L7T7S9_9GAMM</name>
<sequence>MNVKTTIATLGILSALSFGAFAAESVTAEQAQNLQSVGTISVSGIAGSPMDIHQALVEKADKQGASAYRVIEAYNNGNYHATAELYK</sequence>
<dbReference type="AlphaFoldDB" id="A0A0L7T7S9"/>
<proteinExistence type="predicted"/>
<feature type="chain" id="PRO_5010427087" evidence="2">
    <location>
        <begin position="23"/>
        <end position="87"/>
    </location>
</feature>
<reference evidence="6 7" key="1">
    <citation type="journal article" date="2015" name="Int. J. Syst. Evol. Microbiol.">
        <title>Erwinia iniecta sp. nov., isolated from Russian wheat aphids (Diuraphis noxia).</title>
        <authorList>
            <person name="Campillo T."/>
            <person name="Luna E."/>
            <person name="Portier P."/>
            <person name="Fischer-Le Saux M."/>
            <person name="Lapitan N."/>
            <person name="Tisserat N.A."/>
            <person name="Leach J.E."/>
        </authorList>
    </citation>
    <scope>NUCLEOTIDE SEQUENCE [LARGE SCALE GENOMIC DNA]</scope>
    <source>
        <strain evidence="4 7">B120</strain>
        <strain evidence="5 6">B149</strain>
    </source>
</reference>
<accession>A0A0L7T7S9</accession>
<dbReference type="InterPro" id="IPR036275">
    <property type="entry name" value="YdgH-like_sf"/>
</dbReference>
<organism evidence="4 7">
    <name type="scientific">Winslowiella iniecta</name>
    <dbReference type="NCBI Taxonomy" id="1560201"/>
    <lineage>
        <taxon>Bacteria</taxon>
        <taxon>Pseudomonadati</taxon>
        <taxon>Pseudomonadota</taxon>
        <taxon>Gammaproteobacteria</taxon>
        <taxon>Enterobacterales</taxon>
        <taxon>Erwiniaceae</taxon>
        <taxon>Winslowiella</taxon>
    </lineage>
</organism>
<dbReference type="RefSeq" id="WP_052898240.1">
    <property type="nucleotide sequence ID" value="NZ_JRXE01000006.1"/>
</dbReference>
<dbReference type="Gene3D" id="3.30.1660.10">
    <property type="entry name" value="Flavin-binding protein dodecin"/>
    <property type="match status" value="1"/>
</dbReference>
<evidence type="ECO:0000256" key="2">
    <source>
        <dbReference type="SAM" id="SignalP"/>
    </source>
</evidence>
<dbReference type="PATRIC" id="fig|1560201.3.peg.1150"/>
<feature type="domain" description="YdgH/BhsA/McbA-like" evidence="3">
    <location>
        <begin position="34"/>
        <end position="87"/>
    </location>
</feature>
<dbReference type="NCBIfam" id="NF033776">
    <property type="entry name" value="stress_YhcN"/>
    <property type="match status" value="1"/>
</dbReference>
<dbReference type="EMBL" id="JRXE01000006">
    <property type="protein sequence ID" value="KOC91276.1"/>
    <property type="molecule type" value="Genomic_DNA"/>
</dbReference>
<dbReference type="SUPFAM" id="SSF159871">
    <property type="entry name" value="YdgH-like"/>
    <property type="match status" value="1"/>
</dbReference>
<evidence type="ECO:0000259" key="3">
    <source>
        <dbReference type="Pfam" id="PF07338"/>
    </source>
</evidence>
<gene>
    <name evidence="4" type="ORF">NG42_05365</name>
    <name evidence="5" type="ORF">NG43_03750</name>
</gene>
<dbReference type="Proteomes" id="UP000037088">
    <property type="component" value="Unassembled WGS sequence"/>
</dbReference>
<dbReference type="Pfam" id="PF07338">
    <property type="entry name" value="YdgH_BhsA-like"/>
    <property type="match status" value="1"/>
</dbReference>
<dbReference type="OrthoDB" id="6540189at2"/>
<evidence type="ECO:0000256" key="1">
    <source>
        <dbReference type="ARBA" id="ARBA00022729"/>
    </source>
</evidence>